<protein>
    <submittedName>
        <fullName evidence="2">Helix-turn-helix domain-containing protein</fullName>
    </submittedName>
</protein>
<dbReference type="EMBL" id="QSJS01000031">
    <property type="protein sequence ID" value="RHD90549.1"/>
    <property type="molecule type" value="Genomic_DNA"/>
</dbReference>
<dbReference type="InterPro" id="IPR025246">
    <property type="entry name" value="IS30-like_HTH"/>
</dbReference>
<reference evidence="2 3" key="1">
    <citation type="submission" date="2018-08" db="EMBL/GenBank/DDBJ databases">
        <title>A genome reference for cultivated species of the human gut microbiota.</title>
        <authorList>
            <person name="Zou Y."/>
            <person name="Xue W."/>
            <person name="Luo G."/>
        </authorList>
    </citation>
    <scope>NUCLEOTIDE SEQUENCE [LARGE SCALE GENOMIC DNA]</scope>
    <source>
        <strain evidence="2 3">AM30-13AC</strain>
    </source>
</reference>
<accession>A0A414HSX7</accession>
<dbReference type="Pfam" id="PF13936">
    <property type="entry name" value="HTH_38"/>
    <property type="match status" value="1"/>
</dbReference>
<dbReference type="SUPFAM" id="SSF88659">
    <property type="entry name" value="Sigma3 and sigma4 domains of RNA polymerase sigma factors"/>
    <property type="match status" value="1"/>
</dbReference>
<dbReference type="RefSeq" id="WP_118084457.1">
    <property type="nucleotide sequence ID" value="NZ_QSJS01000031.1"/>
</dbReference>
<evidence type="ECO:0000313" key="3">
    <source>
        <dbReference type="Proteomes" id="UP000284835"/>
    </source>
</evidence>
<dbReference type="Proteomes" id="UP000284835">
    <property type="component" value="Unassembled WGS sequence"/>
</dbReference>
<feature type="domain" description="Transposase IS30-like HTH" evidence="1">
    <location>
        <begin position="5"/>
        <end position="47"/>
    </location>
</feature>
<dbReference type="AlphaFoldDB" id="A0A414HSX7"/>
<gene>
    <name evidence="2" type="ORF">DW775_14670</name>
</gene>
<comment type="caution">
    <text evidence="2">The sequence shown here is derived from an EMBL/GenBank/DDBJ whole genome shotgun (WGS) entry which is preliminary data.</text>
</comment>
<dbReference type="InterPro" id="IPR013324">
    <property type="entry name" value="RNA_pol_sigma_r3/r4-like"/>
</dbReference>
<sequence>MAKRKYKRLHYEDRQTIEAMSKQGSSVSDIAKVLGTHRDTIYREFKRCNATLKTYTAAAGQQAL</sequence>
<dbReference type="Gene3D" id="1.10.10.60">
    <property type="entry name" value="Homeodomain-like"/>
    <property type="match status" value="1"/>
</dbReference>
<evidence type="ECO:0000259" key="1">
    <source>
        <dbReference type="Pfam" id="PF13936"/>
    </source>
</evidence>
<proteinExistence type="predicted"/>
<organism evidence="2 3">
    <name type="scientific">Agathobacter rectalis</name>
    <dbReference type="NCBI Taxonomy" id="39491"/>
    <lineage>
        <taxon>Bacteria</taxon>
        <taxon>Bacillati</taxon>
        <taxon>Bacillota</taxon>
        <taxon>Clostridia</taxon>
        <taxon>Lachnospirales</taxon>
        <taxon>Lachnospiraceae</taxon>
        <taxon>Agathobacter</taxon>
    </lineage>
</organism>
<name>A0A414HSX7_9FIRM</name>
<evidence type="ECO:0000313" key="2">
    <source>
        <dbReference type="EMBL" id="RHD90549.1"/>
    </source>
</evidence>